<evidence type="ECO:0000256" key="9">
    <source>
        <dbReference type="SAM" id="Coils"/>
    </source>
</evidence>
<reference evidence="13" key="1">
    <citation type="submission" date="2020-11" db="EMBL/GenBank/DDBJ databases">
        <authorList>
            <person name="Tran Van P."/>
        </authorList>
    </citation>
    <scope>NUCLEOTIDE SEQUENCE</scope>
</reference>
<feature type="region of interest" description="Disordered" evidence="10">
    <location>
        <begin position="739"/>
        <end position="773"/>
    </location>
</feature>
<feature type="domain" description="Mediator of RNA polymerase II transcription subunit 25 von Willebrand factor type A" evidence="12">
    <location>
        <begin position="21"/>
        <end position="187"/>
    </location>
</feature>
<feature type="compositionally biased region" description="Low complexity" evidence="10">
    <location>
        <begin position="805"/>
        <end position="834"/>
    </location>
</feature>
<feature type="compositionally biased region" description="Polar residues" evidence="10">
    <location>
        <begin position="844"/>
        <end position="856"/>
    </location>
</feature>
<keyword evidence="4" id="KW-0805">Transcription regulation</keyword>
<feature type="domain" description="Mediator complex subunit Med25 PTOV" evidence="11">
    <location>
        <begin position="544"/>
        <end position="696"/>
    </location>
</feature>
<dbReference type="EMBL" id="OC001995">
    <property type="protein sequence ID" value="CAD7261090.1"/>
    <property type="molecule type" value="Genomic_DNA"/>
</dbReference>
<dbReference type="PANTHER" id="PTHR12433">
    <property type="entry name" value="MEDIATOR OF RNA POLYMERASE II TRANSCRIPTION SUBUNIT 25"/>
    <property type="match status" value="1"/>
</dbReference>
<accession>A0A7R9AX10</accession>
<evidence type="ECO:0000256" key="1">
    <source>
        <dbReference type="ARBA" id="ARBA00004123"/>
    </source>
</evidence>
<evidence type="ECO:0000256" key="10">
    <source>
        <dbReference type="SAM" id="MobiDB-lite"/>
    </source>
</evidence>
<dbReference type="Pfam" id="PF11232">
    <property type="entry name" value="Med25"/>
    <property type="match status" value="1"/>
</dbReference>
<protein>
    <recommendedName>
        <fullName evidence="3">Mediator of RNA polymerase II transcription subunit 25</fullName>
    </recommendedName>
    <alternativeName>
        <fullName evidence="8">Mediator complex subunit 25</fullName>
    </alternativeName>
</protein>
<dbReference type="FunFam" id="2.40.290.30:FF:000002">
    <property type="entry name" value="Mediator of RNA polymerase II transcription subunit"/>
    <property type="match status" value="1"/>
</dbReference>
<keyword evidence="9" id="KW-0175">Coiled coil</keyword>
<dbReference type="GO" id="GO:0045944">
    <property type="term" value="P:positive regulation of transcription by RNA polymerase II"/>
    <property type="evidence" value="ECO:0007669"/>
    <property type="project" value="TreeGrafter"/>
</dbReference>
<dbReference type="InterPro" id="IPR021419">
    <property type="entry name" value="Mediator_Med25_VWA"/>
</dbReference>
<evidence type="ECO:0000256" key="8">
    <source>
        <dbReference type="ARBA" id="ARBA00031958"/>
    </source>
</evidence>
<evidence type="ECO:0000256" key="4">
    <source>
        <dbReference type="ARBA" id="ARBA00023015"/>
    </source>
</evidence>
<feature type="region of interest" description="Disordered" evidence="10">
    <location>
        <begin position="197"/>
        <end position="222"/>
    </location>
</feature>
<dbReference type="PANTHER" id="PTHR12433:SF11">
    <property type="entry name" value="MEDIATOR OF RNA POLYMERASE II TRANSCRIPTION SUBUNIT 25"/>
    <property type="match status" value="1"/>
</dbReference>
<name>A0A7R9AX10_TIMSH</name>
<feature type="compositionally biased region" description="Polar residues" evidence="10">
    <location>
        <begin position="739"/>
        <end position="748"/>
    </location>
</feature>
<dbReference type="Gene3D" id="2.40.290.30">
    <property type="entry name" value="Mediator complex subunit 25, ACID domain"/>
    <property type="match status" value="1"/>
</dbReference>
<evidence type="ECO:0000256" key="3">
    <source>
        <dbReference type="ARBA" id="ARBA00019694"/>
    </source>
</evidence>
<evidence type="ECO:0000313" key="13">
    <source>
        <dbReference type="EMBL" id="CAD7261090.1"/>
    </source>
</evidence>
<dbReference type="GO" id="GO:0005667">
    <property type="term" value="C:transcription regulator complex"/>
    <property type="evidence" value="ECO:0007669"/>
    <property type="project" value="TreeGrafter"/>
</dbReference>
<evidence type="ECO:0000256" key="5">
    <source>
        <dbReference type="ARBA" id="ARBA00023159"/>
    </source>
</evidence>
<keyword evidence="6" id="KW-0804">Transcription</keyword>
<gene>
    <name evidence="13" type="ORF">TSIB3V08_LOCUS5239</name>
</gene>
<feature type="region of interest" description="Disordered" evidence="10">
    <location>
        <begin position="938"/>
        <end position="968"/>
    </location>
</feature>
<proteinExistence type="inferred from homology"/>
<feature type="compositionally biased region" description="Polar residues" evidence="10">
    <location>
        <begin position="208"/>
        <end position="222"/>
    </location>
</feature>
<feature type="compositionally biased region" description="Polar residues" evidence="10">
    <location>
        <begin position="755"/>
        <end position="773"/>
    </location>
</feature>
<evidence type="ECO:0000256" key="6">
    <source>
        <dbReference type="ARBA" id="ARBA00023163"/>
    </source>
</evidence>
<feature type="compositionally biased region" description="Low complexity" evidence="10">
    <location>
        <begin position="480"/>
        <end position="532"/>
    </location>
</feature>
<keyword evidence="7" id="KW-0539">Nucleus</keyword>
<sequence>MVQEQQWKNPEEQSTIYQACWGQKSTYTQYGLVVYHAADHLPHPSSDSYGPFSNPQRIPQMLERIELVGGRGESHANVAEGLATALQCFEDMQARREPNTVPQKHCILVCSSPPYLMPVMESHNYAGHTVDQLAATLQERGIHLSILCPRKIPSLFKLYDKAGGDLQASLIKNYAKDPRHLVLLKGYSLKERPISPTNSGLIGPQPQAPGSVSMTSLPSPQTNLGSPMSVVAGVGPTQTPQALINQQGPTPQVSTGAVYRPNQNQVQPIMMPQQQQQQQQQQMINNISRVGPPYNQQNPPGYPTGPGISRQPARWPMLPPQQRAPYIPIQPGTQNNPTQGSALIAQLTQPPAQSINPVVLNQYTQRLDKIVPSTNTNLLNIAHEVVFQNLEMEDIEEVVDVEIEELTKEELQELALNLTAKRTSLHAHLLRRAWLLHFTAFKKDFRYSSNGNLMNQQALLMNRIGPQTPVGSMNIGGPQGAQAQQSPGPVSQQSQSSGPAQSQNVGSQSQSTPPGPIQTTPGQTPQVGQPSVNTAPIGGTFPRERHTIWQGVLEWIEKAKNPTDPQKVTRHVPCQVSANLKDGEPELKADTWPQKLIMQLMPKQLIGNIGGAYLKNSKSVLFHPQNCEALDSLTRVMSSGFAGCVHFTSVPVPSPCEIKVLILLYTSEKRAYLGFIPNDQAAFVDRLRKVIQHQKTTQALMRQTQLIVVRCPARSSCLRSRPASSLDVVVFSGASDSTEELVSNTSVTPGPGVSMNPQGQGPQTSQANQSQQGGILMSQTNTMAMGGGQITQNVVNPGGIGQQGSGAANSQNSQGQQISGLQQSNDRQQQQPSSAGGGGGGGNLNRTQGMMSSGPQRPQFDHIEAARQQNLAKIQQLRQTLEAAQQQELQYKSQLEIYNHMKIQQLQQNLEVAQQQEMQYKAQMEQEQQKMLRAQLQQMTQQQQRQMTPQGMQNTQQQQSNQQQQRMMRPQLANNPGLRHLLQQYNSPTIGMWSSIAKQDNMSEYQIHSVVSDNARNITLAPQQAKENHVPCAAHTPQRVVHHALLNQPSVNDMCARTSDVSSP</sequence>
<comment type="subcellular location">
    <subcellularLocation>
        <location evidence="1">Nucleus</location>
    </subcellularLocation>
</comment>
<feature type="region of interest" description="Disordered" evidence="10">
    <location>
        <begin position="465"/>
        <end position="542"/>
    </location>
</feature>
<dbReference type="InterPro" id="IPR038196">
    <property type="entry name" value="Med25_PTOV_sf"/>
</dbReference>
<evidence type="ECO:0000256" key="7">
    <source>
        <dbReference type="ARBA" id="ARBA00023242"/>
    </source>
</evidence>
<organism evidence="13">
    <name type="scientific">Timema shepardi</name>
    <name type="common">Walking stick</name>
    <dbReference type="NCBI Taxonomy" id="629360"/>
    <lineage>
        <taxon>Eukaryota</taxon>
        <taxon>Metazoa</taxon>
        <taxon>Ecdysozoa</taxon>
        <taxon>Arthropoda</taxon>
        <taxon>Hexapoda</taxon>
        <taxon>Insecta</taxon>
        <taxon>Pterygota</taxon>
        <taxon>Neoptera</taxon>
        <taxon>Polyneoptera</taxon>
        <taxon>Phasmatodea</taxon>
        <taxon>Timematodea</taxon>
        <taxon>Timematoidea</taxon>
        <taxon>Timematidae</taxon>
        <taxon>Timema</taxon>
    </lineage>
</organism>
<dbReference type="Pfam" id="PF11265">
    <property type="entry name" value="Med25_VWA"/>
    <property type="match status" value="1"/>
</dbReference>
<feature type="coiled-coil region" evidence="9">
    <location>
        <begin position="392"/>
        <end position="421"/>
    </location>
</feature>
<keyword evidence="5" id="KW-0010">Activator</keyword>
<dbReference type="InterPro" id="IPR021394">
    <property type="entry name" value="Med25_PTOV"/>
</dbReference>
<evidence type="ECO:0000256" key="2">
    <source>
        <dbReference type="ARBA" id="ARBA00009102"/>
    </source>
</evidence>
<evidence type="ECO:0000259" key="11">
    <source>
        <dbReference type="Pfam" id="PF11232"/>
    </source>
</evidence>
<evidence type="ECO:0000259" key="12">
    <source>
        <dbReference type="Pfam" id="PF11265"/>
    </source>
</evidence>
<comment type="similarity">
    <text evidence="2">Belongs to the Mediator complex subunit 25 family.</text>
</comment>
<dbReference type="AlphaFoldDB" id="A0A7R9AX10"/>
<feature type="region of interest" description="Disordered" evidence="10">
    <location>
        <begin position="788"/>
        <end position="858"/>
    </location>
</feature>
<dbReference type="GO" id="GO:0016592">
    <property type="term" value="C:mediator complex"/>
    <property type="evidence" value="ECO:0007669"/>
    <property type="project" value="TreeGrafter"/>
</dbReference>